<evidence type="ECO:0000256" key="1">
    <source>
        <dbReference type="ARBA" id="ARBA00022801"/>
    </source>
</evidence>
<dbReference type="PANTHER" id="PTHR37842:SF2">
    <property type="entry name" value="GYLCOSYL HYDROLASE 115 C-TERMINAL DOMAIN-CONTAINING PROTEIN"/>
    <property type="match status" value="1"/>
</dbReference>
<proteinExistence type="predicted"/>
<dbReference type="GO" id="GO:0016787">
    <property type="term" value="F:hydrolase activity"/>
    <property type="evidence" value="ECO:0007669"/>
    <property type="project" value="UniProtKB-KW"/>
</dbReference>
<keyword evidence="4" id="KW-1185">Reference proteome</keyword>
<organism evidence="3 4">
    <name type="scientific">Flavobacterium flevense</name>
    <dbReference type="NCBI Taxonomy" id="983"/>
    <lineage>
        <taxon>Bacteria</taxon>
        <taxon>Pseudomonadati</taxon>
        <taxon>Bacteroidota</taxon>
        <taxon>Flavobacteriia</taxon>
        <taxon>Flavobacteriales</taxon>
        <taxon>Flavobacteriaceae</taxon>
        <taxon>Flavobacterium</taxon>
    </lineage>
</organism>
<dbReference type="GO" id="GO:0005975">
    <property type="term" value="P:carbohydrate metabolic process"/>
    <property type="evidence" value="ECO:0007669"/>
    <property type="project" value="UniProtKB-ARBA"/>
</dbReference>
<dbReference type="Gene3D" id="3.20.20.520">
    <property type="entry name" value="Glycosyl hydrolase family 115"/>
    <property type="match status" value="1"/>
</dbReference>
<name>A0A4Y4ASE2_9FLAO</name>
<dbReference type="SUPFAM" id="SSF55545">
    <property type="entry name" value="beta-N-acetylhexosaminidase-like domain"/>
    <property type="match status" value="1"/>
</dbReference>
<comment type="caution">
    <text evidence="3">The sequence shown here is derived from an EMBL/GenBank/DDBJ whole genome shotgun (WGS) entry which is preliminary data.</text>
</comment>
<dbReference type="Gene3D" id="2.60.120.1620">
    <property type="match status" value="1"/>
</dbReference>
<evidence type="ECO:0000313" key="4">
    <source>
        <dbReference type="Proteomes" id="UP000316775"/>
    </source>
</evidence>
<dbReference type="STRING" id="983.SAMN05443543_101301"/>
<sequence length="1032" mass="117413">MVHRLDGFKLIKNGFLYKQSAKICLICVPLLNISPLSGQTKKYIIMFKNKCNTIFLVLIVLFANAIKAQNSNFTIVSANDKASVLVEDKEPKVVHIAAKMLADDVFSISNQRLNIAKNSSGIVIMAGTIGQSKWIDALVSKQKITVADVKGKWETYKIQVVENPTAVIKKALVIVGSDRRATAYGLLEISRMMGVSPWEWWADVTPDKKDNLVLNIETKTYGSPSVKYRGIFLNDEDWGLQPWAAKTFEPETGDIGPKTYAKVFELLLRLRANTIWPAMHKSTKAFYSFPKNKEVADDYAIVVGTSHAEPMLSNINAEWNHNTMGEYRYDTNSGVIKDFFRKRAKETAPFENIYTVGMRGEHDSPMIVGEDDSDSQVKLLEQVITDQRAILKKATAKAADKIPQAFIPYKEVLDYYQKGLQLPEDVQLVWTDDNYGYIRQLSNPKEQKRSGGAGIYYHTSYWGRPHDYLWLNSTNPVLMWEEMEKAFEFQSRDLWILNCGDIKPHEYNIELFLDMAWDMTPFGESQSVKTHMQNWASREFGNQNANSITELFFDYYRLVFQRRPEFMAWNQVEPETKSKPTALTQIHYGDEVSKRIEAYQKLMDTAEKLQKGIPANRQDAFYELVTYPVVGAASLNHKWLYSYKNKFVAEQGRGSAAFFAAKSEEAYKRIQKETQYFNNELANGKWKNIMTMSPRYLPVFGETTTTIPVATTKPELKLALESYEMEVNHKTENSYADVLPVFNAYTDNQYYIDVFMKGAGEVSWEAKPKADWIKISEKQGVLDNNKNSQQRIWVSIDWTKVPKGENKKEAPLGHDYQLIPPSYKVNSAIDFVSKDTLITIGISAFNPKFTALENYKGFVEDKGYISIDAANYSNKKEGVAAKWEIFEGIGYAGKVSVALPRTANSEMDLKNIKNNSPVMEYDFYSFNFGQANVKVQAIPTHAFYEGKGVRCAVAIDDAEPVILDFQTFGRSDEWLQNVLKNATVKSAAQIINKAGKHTLKIWMVDPGVMIDRVLIDLGGWKDSYAFPQETKM</sequence>
<reference evidence="3 4" key="1">
    <citation type="submission" date="2019-06" db="EMBL/GenBank/DDBJ databases">
        <title>Whole genome shotgun sequence of Flavobacterium flevense NBRC 14960.</title>
        <authorList>
            <person name="Hosoyama A."/>
            <person name="Uohara A."/>
            <person name="Ohji S."/>
            <person name="Ichikawa N."/>
        </authorList>
    </citation>
    <scope>NUCLEOTIDE SEQUENCE [LARGE SCALE GENOMIC DNA]</scope>
    <source>
        <strain evidence="3 4">NBRC 14960</strain>
    </source>
</reference>
<feature type="domain" description="Gylcosyl hydrolase 115 C-terminal" evidence="2">
    <location>
        <begin position="857"/>
        <end position="1029"/>
    </location>
</feature>
<dbReference type="OrthoDB" id="8727830at2"/>
<dbReference type="InterPro" id="IPR042301">
    <property type="entry name" value="GH115_sf"/>
</dbReference>
<dbReference type="InterPro" id="IPR041437">
    <property type="entry name" value="GH115_C"/>
</dbReference>
<accession>A0A4Y4ASE2</accession>
<dbReference type="PANTHER" id="PTHR37842">
    <property type="match status" value="1"/>
</dbReference>
<dbReference type="Gene3D" id="3.30.379.10">
    <property type="entry name" value="Chitobiase/beta-hexosaminidase domain 2-like"/>
    <property type="match status" value="1"/>
</dbReference>
<keyword evidence="1" id="KW-0378">Hydrolase</keyword>
<dbReference type="InterPro" id="IPR031924">
    <property type="entry name" value="GH115"/>
</dbReference>
<dbReference type="Gene3D" id="1.20.58.2150">
    <property type="match status" value="1"/>
</dbReference>
<dbReference type="EMBL" id="BJNP01000005">
    <property type="protein sequence ID" value="GEC71178.1"/>
    <property type="molecule type" value="Genomic_DNA"/>
</dbReference>
<protein>
    <recommendedName>
        <fullName evidence="2">Gylcosyl hydrolase 115 C-terminal domain-containing protein</fullName>
    </recommendedName>
</protein>
<dbReference type="Pfam" id="PF15979">
    <property type="entry name" value="Glyco_hydro_115"/>
    <property type="match status" value="1"/>
</dbReference>
<gene>
    <name evidence="3" type="ORF">FFL01_07170</name>
</gene>
<dbReference type="Pfam" id="PF17829">
    <property type="entry name" value="GH115_C"/>
    <property type="match status" value="1"/>
</dbReference>
<evidence type="ECO:0000313" key="3">
    <source>
        <dbReference type="EMBL" id="GEC71178.1"/>
    </source>
</evidence>
<dbReference type="AlphaFoldDB" id="A0A4Y4ASE2"/>
<evidence type="ECO:0000259" key="2">
    <source>
        <dbReference type="Pfam" id="PF17829"/>
    </source>
</evidence>
<dbReference type="Proteomes" id="UP000316775">
    <property type="component" value="Unassembled WGS sequence"/>
</dbReference>
<dbReference type="InterPro" id="IPR029018">
    <property type="entry name" value="Hex-like_dom2"/>
</dbReference>